<keyword evidence="2" id="KW-1185">Reference proteome</keyword>
<dbReference type="EMBL" id="JADGKB010000005">
    <property type="protein sequence ID" value="KAJ3261508.1"/>
    <property type="molecule type" value="Genomic_DNA"/>
</dbReference>
<name>A0AAD5ULW4_9FUNG</name>
<dbReference type="InterPro" id="IPR018608">
    <property type="entry name" value="Gti1/Pac2"/>
</dbReference>
<accession>A0AAD5ULW4</accession>
<reference evidence="1" key="1">
    <citation type="submission" date="2020-05" db="EMBL/GenBank/DDBJ databases">
        <title>Phylogenomic resolution of chytrid fungi.</title>
        <authorList>
            <person name="Stajich J.E."/>
            <person name="Amses K."/>
            <person name="Simmons R."/>
            <person name="Seto K."/>
            <person name="Myers J."/>
            <person name="Bonds A."/>
            <person name="Quandt C.A."/>
            <person name="Barry K."/>
            <person name="Liu P."/>
            <person name="Grigoriev I."/>
            <person name="Longcore J.E."/>
            <person name="James T.Y."/>
        </authorList>
    </citation>
    <scope>NUCLEOTIDE SEQUENCE</scope>
    <source>
        <strain evidence="1">PLAUS21</strain>
    </source>
</reference>
<dbReference type="PANTHER" id="PTHR28027">
    <property type="entry name" value="TRANSCRIPTIONAL REGULATOR MIT1"/>
    <property type="match status" value="1"/>
</dbReference>
<proteinExistence type="predicted"/>
<protein>
    <submittedName>
        <fullName evidence="1">Uncharacterized protein</fullName>
    </submittedName>
</protein>
<dbReference type="Proteomes" id="UP001210925">
    <property type="component" value="Unassembled WGS sequence"/>
</dbReference>
<dbReference type="PANTHER" id="PTHR28027:SF2">
    <property type="entry name" value="TRANSCRIPTIONAL REGULATOR MIT1"/>
    <property type="match status" value="1"/>
</dbReference>
<dbReference type="AlphaFoldDB" id="A0AAD5ULW4"/>
<dbReference type="Pfam" id="PF09729">
    <property type="entry name" value="Gti1_Pac2"/>
    <property type="match status" value="1"/>
</dbReference>
<dbReference type="GO" id="GO:0003677">
    <property type="term" value="F:DNA binding"/>
    <property type="evidence" value="ECO:0007669"/>
    <property type="project" value="TreeGrafter"/>
</dbReference>
<organism evidence="1 2">
    <name type="scientific">Boothiomyces macroporosus</name>
    <dbReference type="NCBI Taxonomy" id="261099"/>
    <lineage>
        <taxon>Eukaryota</taxon>
        <taxon>Fungi</taxon>
        <taxon>Fungi incertae sedis</taxon>
        <taxon>Chytridiomycota</taxon>
        <taxon>Chytridiomycota incertae sedis</taxon>
        <taxon>Chytridiomycetes</taxon>
        <taxon>Rhizophydiales</taxon>
        <taxon>Terramycetaceae</taxon>
        <taxon>Boothiomyces</taxon>
    </lineage>
</organism>
<gene>
    <name evidence="1" type="ORF">HK103_005343</name>
</gene>
<comment type="caution">
    <text evidence="1">The sequence shown here is derived from an EMBL/GenBank/DDBJ whole genome shotgun (WGS) entry which is preliminary data.</text>
</comment>
<evidence type="ECO:0000313" key="2">
    <source>
        <dbReference type="Proteomes" id="UP001210925"/>
    </source>
</evidence>
<evidence type="ECO:0000313" key="1">
    <source>
        <dbReference type="EMBL" id="KAJ3261508.1"/>
    </source>
</evidence>
<sequence>MASFVGTIETVRDVVLVLEAIDRGILQLVHKRIERDKVMAGNVYVYKSNSGIIRWTDGLKWSPSRIYNIYLVYRHQESNLKKKTVSVSYKGTIWHMVIYFDDNALATPSDLFDFSVDRYKIIPILKKKKKCIEAVTSFDCDSLEVNFSQIHLPAITGLLTSFPGSYLG</sequence>